<organism evidence="1 2">
    <name type="scientific">Antrodiella citrinella</name>
    <dbReference type="NCBI Taxonomy" id="2447956"/>
    <lineage>
        <taxon>Eukaryota</taxon>
        <taxon>Fungi</taxon>
        <taxon>Dikarya</taxon>
        <taxon>Basidiomycota</taxon>
        <taxon>Agaricomycotina</taxon>
        <taxon>Agaricomycetes</taxon>
        <taxon>Polyporales</taxon>
        <taxon>Steccherinaceae</taxon>
        <taxon>Antrodiella</taxon>
    </lineage>
</organism>
<dbReference type="OrthoDB" id="2804656at2759"/>
<proteinExistence type="predicted"/>
<dbReference type="AlphaFoldDB" id="A0A4S4MP21"/>
<evidence type="ECO:0000313" key="1">
    <source>
        <dbReference type="EMBL" id="THH26978.1"/>
    </source>
</evidence>
<feature type="non-terminal residue" evidence="1">
    <location>
        <position position="863"/>
    </location>
</feature>
<protein>
    <submittedName>
        <fullName evidence="1">Uncharacterized protein</fullName>
    </submittedName>
</protein>
<keyword evidence="2" id="KW-1185">Reference proteome</keyword>
<sequence>MAEGHTTPSAFPPTEEEMEAVNAQVHGLSEVWIALHPNATAHERAAQILHYAFDATSELKISISTQFITRTAALQWISANDSSGNISQMVLACRDRKDYKSLLHHPLLNGTADRTVPPLNDVNKTPRNPDAEILKDAQVILSDLKARLLLVISGEKKLPSWTPASTSGSTHTDFIASLEIPTINNRPCLLLHKLGVDSQFDSSLGAVFTHRHATCMLYDSPGRGKTRTLLEGLCRDYGLYFACATSEGLASRDLQEVLSTLELSGRFKIASTDNHGVIDPAVIASNEAVVTHRIHEILLARLVVMKLFLEISSPPHATITESARKRMWTLLQIAPVSDLLDGTDFFETLSLNYRPASSNFLRGQITTTHSWIENTIQSASNQHRLFVIVDEAQRAAALYENSFVSQDYTKPRPVLRQIIRALRAVPTFNPTLIISGTALSKRSIETAIDSSESKPANIVVVTQKGDFSAAGPQEKYISKYFPASYLKSPEGTHLLVRLFRWVPGRYRFTASFIELALLDGFKRPHKALDMYVRHMTSYTPVDCLPEFAEAAPLPLDPVVPPSFRLFNFDRLNALPKKDQVIQYIYNCICYYLMDEPFVMDAPPSLVETSFAYVLKDSEVARIAEPLPLLALAHWLEENHHQDFADHLAERMRDKGSRPYAFETIIPLYLSSALDDRTPLNQVFKFIGPEPAWASQTAALVSCNKGSNIASDSFKLVKHPYDDRTQPQLAARQRGKGASKRTQKWFENPNGIPFLFPDTKCGPDCFVLARLKDEQYVWIAMQMKAHETSEQISPSERKKAIRSVTPRYYCDALEKPAGLRKTMFANMQRLAHCEPDSFQVLRVVAAYPSLAGIERDPFPTPRED</sequence>
<dbReference type="Proteomes" id="UP000308730">
    <property type="component" value="Unassembled WGS sequence"/>
</dbReference>
<evidence type="ECO:0000313" key="2">
    <source>
        <dbReference type="Proteomes" id="UP000308730"/>
    </source>
</evidence>
<reference evidence="1 2" key="1">
    <citation type="submission" date="2019-02" db="EMBL/GenBank/DDBJ databases">
        <title>Genome sequencing of the rare red list fungi Antrodiella citrinella (Flaviporus citrinellus).</title>
        <authorList>
            <person name="Buettner E."/>
            <person name="Kellner H."/>
        </authorList>
    </citation>
    <scope>NUCLEOTIDE SEQUENCE [LARGE SCALE GENOMIC DNA]</scope>
    <source>
        <strain evidence="1 2">DSM 108506</strain>
    </source>
</reference>
<accession>A0A4S4MP21</accession>
<name>A0A4S4MP21_9APHY</name>
<gene>
    <name evidence="1" type="ORF">EUX98_g7203</name>
</gene>
<comment type="caution">
    <text evidence="1">The sequence shown here is derived from an EMBL/GenBank/DDBJ whole genome shotgun (WGS) entry which is preliminary data.</text>
</comment>
<dbReference type="EMBL" id="SGPM01000291">
    <property type="protein sequence ID" value="THH26978.1"/>
    <property type="molecule type" value="Genomic_DNA"/>
</dbReference>